<reference evidence="1" key="2">
    <citation type="submission" date="2020-09" db="EMBL/GenBank/DDBJ databases">
        <authorList>
            <person name="Sun Q."/>
            <person name="Kim S."/>
        </authorList>
    </citation>
    <scope>NUCLEOTIDE SEQUENCE</scope>
    <source>
        <strain evidence="1">KCTC 32182</strain>
    </source>
</reference>
<sequence>MAFSVSSLGEGVAGLTRKLESFAGEHDEQEGVAADGDVLGATRLRLGDIEFTGLELPEQIGIHLQQRLVSHDLVGGARIVDTLGAFYEPVEWSGTLDGPGAVARDEALRALAADAGTHMLNWDVYSFRVVVAGYTSKYLNHAHIDYTIRCMVLEVPTASAEETAPDVADQVNEAVDNAGAQAEELGDPRIMEAVTAVKDAINTVHDVATAAVTQVQGVVSKLVSAQQAVAQKIAVIEEGVSKVVTLGGLAPGNPVARAAQDMMGRVDAWVKLPALYRLQDSLGDARKALETLPAFAASVEAAGKTVSKAEGRLENGVRSVVRAAGDLYDIAARELGNVAHWPVIAEANHLDDPVLPEGINVIRIPPRPSANALIPDNPAYRLPS</sequence>
<evidence type="ECO:0000313" key="2">
    <source>
        <dbReference type="Proteomes" id="UP000645257"/>
    </source>
</evidence>
<proteinExistence type="predicted"/>
<dbReference type="EMBL" id="BMYX01000002">
    <property type="protein sequence ID" value="GGY07082.1"/>
    <property type="molecule type" value="Genomic_DNA"/>
</dbReference>
<dbReference type="Proteomes" id="UP000645257">
    <property type="component" value="Unassembled WGS sequence"/>
</dbReference>
<accession>A0A918NYH7</accession>
<organism evidence="1 2">
    <name type="scientific">Paludibacterium paludis</name>
    <dbReference type="NCBI Taxonomy" id="1225769"/>
    <lineage>
        <taxon>Bacteria</taxon>
        <taxon>Pseudomonadati</taxon>
        <taxon>Pseudomonadota</taxon>
        <taxon>Betaproteobacteria</taxon>
        <taxon>Neisseriales</taxon>
        <taxon>Chromobacteriaceae</taxon>
        <taxon>Paludibacterium</taxon>
    </lineage>
</organism>
<evidence type="ECO:0000313" key="1">
    <source>
        <dbReference type="EMBL" id="GGY07082.1"/>
    </source>
</evidence>
<reference evidence="1" key="1">
    <citation type="journal article" date="2014" name="Int. J. Syst. Evol. Microbiol.">
        <title>Complete genome sequence of Corynebacterium casei LMG S-19264T (=DSM 44701T), isolated from a smear-ripened cheese.</title>
        <authorList>
            <consortium name="US DOE Joint Genome Institute (JGI-PGF)"/>
            <person name="Walter F."/>
            <person name="Albersmeier A."/>
            <person name="Kalinowski J."/>
            <person name="Ruckert C."/>
        </authorList>
    </citation>
    <scope>NUCLEOTIDE SEQUENCE</scope>
    <source>
        <strain evidence="1">KCTC 32182</strain>
    </source>
</reference>
<dbReference type="RefSeq" id="WP_189531275.1">
    <property type="nucleotide sequence ID" value="NZ_BMYX01000002.1"/>
</dbReference>
<name>A0A918NYH7_9NEIS</name>
<dbReference type="AlphaFoldDB" id="A0A918NYH7"/>
<gene>
    <name evidence="1" type="ORF">GCM10011289_07110</name>
</gene>
<keyword evidence="2" id="KW-1185">Reference proteome</keyword>
<protein>
    <submittedName>
        <fullName evidence="1">Uncharacterized protein</fullName>
    </submittedName>
</protein>
<comment type="caution">
    <text evidence="1">The sequence shown here is derived from an EMBL/GenBank/DDBJ whole genome shotgun (WGS) entry which is preliminary data.</text>
</comment>